<gene>
    <name evidence="1" type="ORF">ACFSKL_07295</name>
</gene>
<accession>A0ABW4VM87</accession>
<comment type="caution">
    <text evidence="1">The sequence shown here is derived from an EMBL/GenBank/DDBJ whole genome shotgun (WGS) entry which is preliminary data.</text>
</comment>
<evidence type="ECO:0000313" key="1">
    <source>
        <dbReference type="EMBL" id="MFD2034587.1"/>
    </source>
</evidence>
<dbReference type="SUPFAM" id="SSF48452">
    <property type="entry name" value="TPR-like"/>
    <property type="match status" value="1"/>
</dbReference>
<sequence length="153" mass="18105">MCETRIIYIENHWKKLTLTANDQFNKKGFENALLVYENALSRAEILAHYHSECQRLNIPFMQVYIISCNNISNTYKELGQFEEAEKMLRRVIFYLLHLSNQEGVDIQILQSELKKATLSLLDFVQNHFGKTQQEKLFQNLKSHFKDNEIAKFD</sequence>
<dbReference type="Pfam" id="PF13374">
    <property type="entry name" value="TPR_10"/>
    <property type="match status" value="1"/>
</dbReference>
<protein>
    <submittedName>
        <fullName evidence="1">Tetratricopeptide repeat protein</fullName>
    </submittedName>
</protein>
<proteinExistence type="predicted"/>
<dbReference type="InterPro" id="IPR011990">
    <property type="entry name" value="TPR-like_helical_dom_sf"/>
</dbReference>
<dbReference type="RefSeq" id="WP_376884883.1">
    <property type="nucleotide sequence ID" value="NZ_JBHUHR010000021.1"/>
</dbReference>
<keyword evidence="2" id="KW-1185">Reference proteome</keyword>
<reference evidence="2" key="1">
    <citation type="journal article" date="2019" name="Int. J. Syst. Evol. Microbiol.">
        <title>The Global Catalogue of Microorganisms (GCM) 10K type strain sequencing project: providing services to taxonomists for standard genome sequencing and annotation.</title>
        <authorList>
            <consortium name="The Broad Institute Genomics Platform"/>
            <consortium name="The Broad Institute Genome Sequencing Center for Infectious Disease"/>
            <person name="Wu L."/>
            <person name="Ma J."/>
        </authorList>
    </citation>
    <scope>NUCLEOTIDE SEQUENCE [LARGE SCALE GENOMIC DNA]</scope>
    <source>
        <strain evidence="2">CGMCC 1.15180</strain>
    </source>
</reference>
<dbReference type="Gene3D" id="1.25.40.10">
    <property type="entry name" value="Tetratricopeptide repeat domain"/>
    <property type="match status" value="1"/>
</dbReference>
<name>A0ABW4VM87_9BACT</name>
<dbReference type="EMBL" id="JBHUHR010000021">
    <property type="protein sequence ID" value="MFD2034587.1"/>
    <property type="molecule type" value="Genomic_DNA"/>
</dbReference>
<dbReference type="Proteomes" id="UP001597361">
    <property type="component" value="Unassembled WGS sequence"/>
</dbReference>
<evidence type="ECO:0000313" key="2">
    <source>
        <dbReference type="Proteomes" id="UP001597361"/>
    </source>
</evidence>
<organism evidence="1 2">
    <name type="scientific">Belliella marina</name>
    <dbReference type="NCBI Taxonomy" id="1644146"/>
    <lineage>
        <taxon>Bacteria</taxon>
        <taxon>Pseudomonadati</taxon>
        <taxon>Bacteroidota</taxon>
        <taxon>Cytophagia</taxon>
        <taxon>Cytophagales</taxon>
        <taxon>Cyclobacteriaceae</taxon>
        <taxon>Belliella</taxon>
    </lineage>
</organism>